<reference evidence="4" key="1">
    <citation type="submission" date="2016-06" db="UniProtKB">
        <authorList>
            <consortium name="WormBaseParasite"/>
        </authorList>
    </citation>
    <scope>IDENTIFICATION</scope>
</reference>
<sequence length="107" mass="11845">MQPTPVKLPAMGSSGRKSGQSTFGSSRLMRGLIFRLFALIVAAVVEEIGDLVFKQVRPQAPSSDCLSITSSDDLGRPVLCFILNDWKRRRDSKIFRPTVVRGPTRQP</sequence>
<organism evidence="4">
    <name type="scientific">Soboliphyme baturini</name>
    <dbReference type="NCBI Taxonomy" id="241478"/>
    <lineage>
        <taxon>Eukaryota</taxon>
        <taxon>Metazoa</taxon>
        <taxon>Ecdysozoa</taxon>
        <taxon>Nematoda</taxon>
        <taxon>Enoplea</taxon>
        <taxon>Dorylaimia</taxon>
        <taxon>Dioctophymatida</taxon>
        <taxon>Dioctophymatoidea</taxon>
        <taxon>Soboliphymatidae</taxon>
        <taxon>Soboliphyme</taxon>
    </lineage>
</organism>
<protein>
    <submittedName>
        <fullName evidence="4">Secreted protein</fullName>
    </submittedName>
</protein>
<keyword evidence="3" id="KW-1185">Reference proteome</keyword>
<dbReference type="WBParaSite" id="SBAD_0000073801-mRNA-1">
    <property type="protein sequence ID" value="SBAD_0000073801-mRNA-1"/>
    <property type="gene ID" value="SBAD_0000073801"/>
</dbReference>
<evidence type="ECO:0000313" key="2">
    <source>
        <dbReference type="EMBL" id="VDO91884.1"/>
    </source>
</evidence>
<dbReference type="AlphaFoldDB" id="A0A183IAS1"/>
<name>A0A183IAS1_9BILA</name>
<evidence type="ECO:0000313" key="3">
    <source>
        <dbReference type="Proteomes" id="UP000270296"/>
    </source>
</evidence>
<evidence type="ECO:0000256" key="1">
    <source>
        <dbReference type="SAM" id="MobiDB-lite"/>
    </source>
</evidence>
<feature type="region of interest" description="Disordered" evidence="1">
    <location>
        <begin position="1"/>
        <end position="23"/>
    </location>
</feature>
<proteinExistence type="predicted"/>
<accession>A0A183IAS1</accession>
<evidence type="ECO:0000313" key="4">
    <source>
        <dbReference type="WBParaSite" id="SBAD_0000073801-mRNA-1"/>
    </source>
</evidence>
<dbReference type="Proteomes" id="UP000270296">
    <property type="component" value="Unassembled WGS sequence"/>
</dbReference>
<dbReference type="EMBL" id="UZAM01006611">
    <property type="protein sequence ID" value="VDO91884.1"/>
    <property type="molecule type" value="Genomic_DNA"/>
</dbReference>
<reference evidence="2 3" key="2">
    <citation type="submission" date="2018-11" db="EMBL/GenBank/DDBJ databases">
        <authorList>
            <consortium name="Pathogen Informatics"/>
        </authorList>
    </citation>
    <scope>NUCLEOTIDE SEQUENCE [LARGE SCALE GENOMIC DNA]</scope>
</reference>
<gene>
    <name evidence="2" type="ORF">SBAD_LOCUS715</name>
</gene>